<dbReference type="EMBL" id="MCFA01000196">
    <property type="protein sequence ID" value="ORX99545.1"/>
    <property type="molecule type" value="Genomic_DNA"/>
</dbReference>
<name>A0A1Y1YNJ4_9PLEO</name>
<protein>
    <submittedName>
        <fullName evidence="2">Uncharacterized protein</fullName>
    </submittedName>
</protein>
<dbReference type="OrthoDB" id="5153521at2759"/>
<feature type="compositionally biased region" description="Basic and acidic residues" evidence="1">
    <location>
        <begin position="10"/>
        <end position="27"/>
    </location>
</feature>
<organism evidence="2 3">
    <name type="scientific">Clohesyomyces aquaticus</name>
    <dbReference type="NCBI Taxonomy" id="1231657"/>
    <lineage>
        <taxon>Eukaryota</taxon>
        <taxon>Fungi</taxon>
        <taxon>Dikarya</taxon>
        <taxon>Ascomycota</taxon>
        <taxon>Pezizomycotina</taxon>
        <taxon>Dothideomycetes</taxon>
        <taxon>Pleosporomycetidae</taxon>
        <taxon>Pleosporales</taxon>
        <taxon>Lindgomycetaceae</taxon>
        <taxon>Clohesyomyces</taxon>
    </lineage>
</organism>
<keyword evidence="3" id="KW-1185">Reference proteome</keyword>
<dbReference type="AlphaFoldDB" id="A0A1Y1YNJ4"/>
<dbReference type="Proteomes" id="UP000193144">
    <property type="component" value="Unassembled WGS sequence"/>
</dbReference>
<evidence type="ECO:0000313" key="3">
    <source>
        <dbReference type="Proteomes" id="UP000193144"/>
    </source>
</evidence>
<feature type="region of interest" description="Disordered" evidence="1">
    <location>
        <begin position="1"/>
        <end position="68"/>
    </location>
</feature>
<sequence length="184" mass="20139">MSAEQTFSTEDLRSGSKEFSRSKDSRVKWAHGTSYGPGRRAEDARPRPARVIPTHKSSFPKAQADSSCRSNVGLHKARTVLMNDIASASGDSSADEDIEEPCAAPVPDAEITYSFDAERGPSHGSQILTQALAQAIEKFEVRQTDKLIKEEYEVLDAGEVLSPAPKHRKDGVAAEDEDYEFVEV</sequence>
<reference evidence="2 3" key="1">
    <citation type="submission" date="2016-07" db="EMBL/GenBank/DDBJ databases">
        <title>Pervasive Adenine N6-methylation of Active Genes in Fungi.</title>
        <authorList>
            <consortium name="DOE Joint Genome Institute"/>
            <person name="Mondo S.J."/>
            <person name="Dannebaum R.O."/>
            <person name="Kuo R.C."/>
            <person name="Labutti K."/>
            <person name="Haridas S."/>
            <person name="Kuo A."/>
            <person name="Salamov A."/>
            <person name="Ahrendt S.R."/>
            <person name="Lipzen A."/>
            <person name="Sullivan W."/>
            <person name="Andreopoulos W.B."/>
            <person name="Clum A."/>
            <person name="Lindquist E."/>
            <person name="Daum C."/>
            <person name="Ramamoorthy G.K."/>
            <person name="Gryganskyi A."/>
            <person name="Culley D."/>
            <person name="Magnuson J.K."/>
            <person name="James T.Y."/>
            <person name="O'Malley M.A."/>
            <person name="Stajich J.E."/>
            <person name="Spatafora J.W."/>
            <person name="Visel A."/>
            <person name="Grigoriev I.V."/>
        </authorList>
    </citation>
    <scope>NUCLEOTIDE SEQUENCE [LARGE SCALE GENOMIC DNA]</scope>
    <source>
        <strain evidence="2 3">CBS 115471</strain>
    </source>
</reference>
<comment type="caution">
    <text evidence="2">The sequence shown here is derived from an EMBL/GenBank/DDBJ whole genome shotgun (WGS) entry which is preliminary data.</text>
</comment>
<gene>
    <name evidence="2" type="ORF">BCR34DRAFT_495276</name>
</gene>
<accession>A0A1Y1YNJ4</accession>
<evidence type="ECO:0000313" key="2">
    <source>
        <dbReference type="EMBL" id="ORX99545.1"/>
    </source>
</evidence>
<evidence type="ECO:0000256" key="1">
    <source>
        <dbReference type="SAM" id="MobiDB-lite"/>
    </source>
</evidence>
<proteinExistence type="predicted"/>